<keyword evidence="3" id="KW-1185">Reference proteome</keyword>
<organism evidence="2 3">
    <name type="scientific">Thalassomonas actiniarum</name>
    <dbReference type="NCBI Taxonomy" id="485447"/>
    <lineage>
        <taxon>Bacteria</taxon>
        <taxon>Pseudomonadati</taxon>
        <taxon>Pseudomonadota</taxon>
        <taxon>Gammaproteobacteria</taxon>
        <taxon>Alteromonadales</taxon>
        <taxon>Colwelliaceae</taxon>
        <taxon>Thalassomonas</taxon>
    </lineage>
</organism>
<dbReference type="InterPro" id="IPR029058">
    <property type="entry name" value="AB_hydrolase_fold"/>
</dbReference>
<dbReference type="InterPro" id="IPR002921">
    <property type="entry name" value="Fungal_lipase-type"/>
</dbReference>
<dbReference type="GO" id="GO:0006629">
    <property type="term" value="P:lipid metabolic process"/>
    <property type="evidence" value="ECO:0007669"/>
    <property type="project" value="InterPro"/>
</dbReference>
<dbReference type="CDD" id="cd00519">
    <property type="entry name" value="Lipase_3"/>
    <property type="match status" value="1"/>
</dbReference>
<proteinExistence type="predicted"/>
<evidence type="ECO:0000313" key="2">
    <source>
        <dbReference type="EMBL" id="WDD99336.1"/>
    </source>
</evidence>
<dbReference type="PANTHER" id="PTHR45856">
    <property type="entry name" value="ALPHA/BETA-HYDROLASES SUPERFAMILY PROTEIN"/>
    <property type="match status" value="1"/>
</dbReference>
<evidence type="ECO:0000313" key="3">
    <source>
        <dbReference type="Proteomes" id="UP000032568"/>
    </source>
</evidence>
<dbReference type="AlphaFoldDB" id="A0AAF0C1T0"/>
<dbReference type="Pfam" id="PF01764">
    <property type="entry name" value="Lipase_3"/>
    <property type="match status" value="1"/>
</dbReference>
<accession>A0AAF0C1T0</accession>
<dbReference type="Proteomes" id="UP000032568">
    <property type="component" value="Chromosome"/>
</dbReference>
<gene>
    <name evidence="2" type="ORF">SG35_001195</name>
</gene>
<feature type="domain" description="Fungal lipase-type" evidence="1">
    <location>
        <begin position="83"/>
        <end position="210"/>
    </location>
</feature>
<protein>
    <submittedName>
        <fullName evidence="2">Lipase family protein</fullName>
    </submittedName>
</protein>
<reference evidence="2 3" key="1">
    <citation type="journal article" date="2015" name="Genome Announc.">
        <title>Draft Genome Sequences of Marine Isolates of Thalassomonas viridans and Thalassomonas actiniarum.</title>
        <authorList>
            <person name="Olonade I."/>
            <person name="van Zyl L.J."/>
            <person name="Trindade M."/>
        </authorList>
    </citation>
    <scope>NUCLEOTIDE SEQUENCE [LARGE SCALE GENOMIC DNA]</scope>
    <source>
        <strain evidence="2 3">A5K-106</strain>
    </source>
</reference>
<dbReference type="InterPro" id="IPR051218">
    <property type="entry name" value="Sec_MonoDiacylglyc_Lipase"/>
</dbReference>
<dbReference type="KEGG" id="tact:SG35_001195"/>
<dbReference type="EMBL" id="CP059735">
    <property type="protein sequence ID" value="WDD99336.1"/>
    <property type="molecule type" value="Genomic_DNA"/>
</dbReference>
<reference evidence="2 3" key="2">
    <citation type="journal article" date="2022" name="Mar. Drugs">
        <title>Bioassay-Guided Fractionation Leads to the Detection of Cholic Acid Generated by the Rare Thalassomonas sp.</title>
        <authorList>
            <person name="Pheiffer F."/>
            <person name="Schneider Y.K."/>
            <person name="Hansen E.H."/>
            <person name="Andersen J.H."/>
            <person name="Isaksson J."/>
            <person name="Busche T."/>
            <person name="R C."/>
            <person name="Kalinowski J."/>
            <person name="Zyl L.V."/>
            <person name="Trindade M."/>
        </authorList>
    </citation>
    <scope>NUCLEOTIDE SEQUENCE [LARGE SCALE GENOMIC DNA]</scope>
    <source>
        <strain evidence="2 3">A5K-106</strain>
    </source>
</reference>
<dbReference type="PANTHER" id="PTHR45856:SF24">
    <property type="entry name" value="FUNGAL LIPASE-LIKE DOMAIN-CONTAINING PROTEIN"/>
    <property type="match status" value="1"/>
</dbReference>
<name>A0AAF0C1T0_9GAMM</name>
<dbReference type="Gene3D" id="3.40.50.1820">
    <property type="entry name" value="alpha/beta hydrolase"/>
    <property type="match status" value="1"/>
</dbReference>
<sequence length="386" mass="42091">MSVLTPKIAAELAEFVYQFKNASSTGVTNFASTSLIEKNFDFNLSNGPVQGVSGGFFSHLFNRSTGFAVMGQGKSPEYKGQHVIAIRGTEFTSGRDWLTNANIGLSGSSNGSMAHAGFNKTFNSMRPAFQQYLDKNRNGKLHCVGHSLGGALATLTANWAKSEYGREVQLYTFGAPRVGMNGFSIKTNANIEKIYRCTHGADPVPSVPLWPFTHAGTEYRLNSGIGMSIDAHSMAGDNPGYINTAGTYDDFAKLQKISDQRLSQAVRLQYEDRYQAFFSPHWSERISAALITLLKDSGYYAAVAAQASFSVGLTFYDMLARTLTEVAQASAKFAVQATGLLGHMLVFAGKASVKVTELTFEFIRWVFSITVNALYRIARQALDSIN</sequence>
<dbReference type="RefSeq" id="WP_044833709.1">
    <property type="nucleotide sequence ID" value="NZ_CP059735.1"/>
</dbReference>
<evidence type="ECO:0000259" key="1">
    <source>
        <dbReference type="Pfam" id="PF01764"/>
    </source>
</evidence>
<dbReference type="SUPFAM" id="SSF53474">
    <property type="entry name" value="alpha/beta-Hydrolases"/>
    <property type="match status" value="1"/>
</dbReference>